<dbReference type="WBParaSite" id="PSAMB.scaffold482size49770.g6380.t1">
    <property type="protein sequence ID" value="PSAMB.scaffold482size49770.g6380.t1"/>
    <property type="gene ID" value="PSAMB.scaffold482size49770.g6380"/>
</dbReference>
<dbReference type="PANTHER" id="PTHR13000">
    <property type="entry name" value="NUCLEOPORIN P54"/>
    <property type="match status" value="1"/>
</dbReference>
<feature type="domain" description="Nucleoporin Nup54 alpha-helical" evidence="5">
    <location>
        <begin position="415"/>
        <end position="551"/>
    </location>
</feature>
<comment type="subcellular location">
    <subcellularLocation>
        <location evidence="1">Nucleus</location>
    </subcellularLocation>
</comment>
<feature type="region of interest" description="Disordered" evidence="4">
    <location>
        <begin position="1"/>
        <end position="24"/>
    </location>
</feature>
<evidence type="ECO:0000256" key="2">
    <source>
        <dbReference type="ARBA" id="ARBA00022448"/>
    </source>
</evidence>
<keyword evidence="2" id="KW-0813">Transport</keyword>
<protein>
    <submittedName>
        <fullName evidence="7">Nucleoporin Nup54 alpha-helical domain-containing protein</fullName>
    </submittedName>
</protein>
<evidence type="ECO:0000256" key="1">
    <source>
        <dbReference type="ARBA" id="ARBA00004123"/>
    </source>
</evidence>
<dbReference type="GO" id="GO:0006607">
    <property type="term" value="P:NLS-bearing protein import into nucleus"/>
    <property type="evidence" value="ECO:0007669"/>
    <property type="project" value="TreeGrafter"/>
</dbReference>
<keyword evidence="6" id="KW-1185">Reference proteome</keyword>
<dbReference type="InterPro" id="IPR025574">
    <property type="entry name" value="Nucleoporin_FG_rpt"/>
</dbReference>
<dbReference type="GO" id="GO:0006999">
    <property type="term" value="P:nuclear pore organization"/>
    <property type="evidence" value="ECO:0007669"/>
    <property type="project" value="TreeGrafter"/>
</dbReference>
<dbReference type="Pfam" id="PF13634">
    <property type="entry name" value="Nucleoporin_FG"/>
    <property type="match status" value="1"/>
</dbReference>
<dbReference type="PANTHER" id="PTHR13000:SF0">
    <property type="entry name" value="NUCLEOPORIN P54"/>
    <property type="match status" value="1"/>
</dbReference>
<dbReference type="Gene3D" id="1.20.5.490">
    <property type="entry name" value="Single helix bin"/>
    <property type="match status" value="1"/>
</dbReference>
<dbReference type="InterPro" id="IPR025712">
    <property type="entry name" value="Nup54_alpha-helical_dom"/>
</dbReference>
<dbReference type="Pfam" id="PF13874">
    <property type="entry name" value="Nup54"/>
    <property type="match status" value="1"/>
</dbReference>
<evidence type="ECO:0000259" key="5">
    <source>
        <dbReference type="Pfam" id="PF13874"/>
    </source>
</evidence>
<proteinExistence type="predicted"/>
<organism evidence="6 7">
    <name type="scientific">Plectus sambesii</name>
    <dbReference type="NCBI Taxonomy" id="2011161"/>
    <lineage>
        <taxon>Eukaryota</taxon>
        <taxon>Metazoa</taxon>
        <taxon>Ecdysozoa</taxon>
        <taxon>Nematoda</taxon>
        <taxon>Chromadorea</taxon>
        <taxon>Plectida</taxon>
        <taxon>Plectina</taxon>
        <taxon>Plectoidea</taxon>
        <taxon>Plectidae</taxon>
        <taxon>Plectus</taxon>
    </lineage>
</organism>
<dbReference type="InterPro" id="IPR024864">
    <property type="entry name" value="Nup54/Nup57/Nup44"/>
</dbReference>
<evidence type="ECO:0000313" key="7">
    <source>
        <dbReference type="WBParaSite" id="PSAMB.scaffold482size49770.g6380.t1"/>
    </source>
</evidence>
<dbReference type="GO" id="GO:0017056">
    <property type="term" value="F:structural constituent of nuclear pore"/>
    <property type="evidence" value="ECO:0007669"/>
    <property type="project" value="TreeGrafter"/>
</dbReference>
<dbReference type="GO" id="GO:0036228">
    <property type="term" value="P:protein localization to nuclear inner membrane"/>
    <property type="evidence" value="ECO:0007669"/>
    <property type="project" value="TreeGrafter"/>
</dbReference>
<accession>A0A914WQ14</accession>
<reference evidence="7" key="1">
    <citation type="submission" date="2022-11" db="UniProtKB">
        <authorList>
            <consortium name="WormBaseParasite"/>
        </authorList>
    </citation>
    <scope>IDENTIFICATION</scope>
</reference>
<evidence type="ECO:0000313" key="6">
    <source>
        <dbReference type="Proteomes" id="UP000887566"/>
    </source>
</evidence>
<dbReference type="Proteomes" id="UP000887566">
    <property type="component" value="Unplaced"/>
</dbReference>
<dbReference type="GO" id="GO:0044613">
    <property type="term" value="C:nuclear pore central transport channel"/>
    <property type="evidence" value="ECO:0007669"/>
    <property type="project" value="TreeGrafter"/>
</dbReference>
<keyword evidence="3" id="KW-0539">Nucleus</keyword>
<dbReference type="AlphaFoldDB" id="A0A914WQ14"/>
<sequence length="626" mass="67205">MSTALDMTSTHRTSGGDLGRWPWPDGGVQYRRLGDSKMRVECPRPPHPPAFSFGGTPAASTANNSLFGGLTSTPAASTGGGLFGTSTPTTATSLFGATSQTPTLFGNNTQTTMASTGLFGATSQASTAPLFGANTQTSTANTGLFGSTTQTAGAGTLFGAPAASSAAPAFGGGGSMFGSTATTSAPAFSFAAKPTTAAPPGGGLFGFAQPVQQQNVASAASSFMPANPEALSRSLTGPELFGDERDLVIAKLNQLQAFCGCGKGYVKTGVNPVDYAIDGPFCRFKAIGYNLNQTNQESDGLVALTMRRSADNLNTSQQRQAIVDILFNVMGSKPTLHAHIDSVKPFPENTCELVVFVTETNQQTGAKKRVSAGELAQFFNQATQKQMLQSQLNVDRVIPRVALDDAALKAYLDCPPIGFDPLLWQQARQDNPDPRGLIPWPIRGFAQLRDRQKLQTQEGELQQLYLRELNDRISALAASASNLDARNAQLKANQNILSHRLLKVMTVQLLQQRFAFALDGEEERLQGRLQALNAQMNAPGQLKGRLSELLSMVRCQPQLLTREKDSRTMMFDSRVPANEDRLALNHDIQRYLVRCQEGLETLVNVVERDVSDVKTMISILDQPNRY</sequence>
<evidence type="ECO:0000256" key="3">
    <source>
        <dbReference type="ARBA" id="ARBA00023242"/>
    </source>
</evidence>
<name>A0A914WQ14_9BILA</name>
<feature type="compositionally biased region" description="Polar residues" evidence="4">
    <location>
        <begin position="1"/>
        <end position="13"/>
    </location>
</feature>
<evidence type="ECO:0000256" key="4">
    <source>
        <dbReference type="SAM" id="MobiDB-lite"/>
    </source>
</evidence>